<dbReference type="PANTHER" id="PTHR10434">
    <property type="entry name" value="1-ACYL-SN-GLYCEROL-3-PHOSPHATE ACYLTRANSFERASE"/>
    <property type="match status" value="1"/>
</dbReference>
<dbReference type="CDD" id="cd07989">
    <property type="entry name" value="LPLAT_AGPAT-like"/>
    <property type="match status" value="1"/>
</dbReference>
<dbReference type="GO" id="GO:0003841">
    <property type="term" value="F:1-acylglycerol-3-phosphate O-acyltransferase activity"/>
    <property type="evidence" value="ECO:0007669"/>
    <property type="project" value="TreeGrafter"/>
</dbReference>
<evidence type="ECO:0000313" key="6">
    <source>
        <dbReference type="EMBL" id="SMF95091.1"/>
    </source>
</evidence>
<dbReference type="Proteomes" id="UP000192923">
    <property type="component" value="Unassembled WGS sequence"/>
</dbReference>
<sequence length="255" mass="27994">MTMLSVYLRSSLFFAGQFLATLLIGPAMLMLKPFRFETRYAAANLWVRFCLWLLQAVCGLRYQVHGLENIPARNGVVICKHQSAFETIALQAIFPPVVFILKQELLRIPIWGWAMATQEPIAIDRQAKAQALKQILRDGAARIQAGRWVVLFPEGTRVAPGQKGQYGGSGGMLAHRAACPVVPVAHNAGEYWAKNGFLKFPGVIQVRIGPMLDAAEIGSGEVNRRAEAWIEAQMAEITGFGPYAQAASTPRETTG</sequence>
<proteinExistence type="predicted"/>
<dbReference type="AlphaFoldDB" id="A0A1Y6CXL4"/>
<evidence type="ECO:0000256" key="2">
    <source>
        <dbReference type="ARBA" id="ARBA00022679"/>
    </source>
</evidence>
<dbReference type="RefSeq" id="WP_254899368.1">
    <property type="nucleotide sequence ID" value="NZ_FXAM01000001.1"/>
</dbReference>
<organism evidence="6 7">
    <name type="scientific">Methylomagnum ishizawai</name>
    <dbReference type="NCBI Taxonomy" id="1760988"/>
    <lineage>
        <taxon>Bacteria</taxon>
        <taxon>Pseudomonadati</taxon>
        <taxon>Pseudomonadota</taxon>
        <taxon>Gammaproteobacteria</taxon>
        <taxon>Methylococcales</taxon>
        <taxon>Methylococcaceae</taxon>
        <taxon>Methylomagnum</taxon>
    </lineage>
</organism>
<dbReference type="InterPro" id="IPR002123">
    <property type="entry name" value="Plipid/glycerol_acylTrfase"/>
</dbReference>
<dbReference type="EMBL" id="FXAM01000001">
    <property type="protein sequence ID" value="SMF95091.1"/>
    <property type="molecule type" value="Genomic_DNA"/>
</dbReference>
<evidence type="ECO:0000256" key="4">
    <source>
        <dbReference type="SAM" id="Phobius"/>
    </source>
</evidence>
<comment type="pathway">
    <text evidence="1">Lipid metabolism.</text>
</comment>
<keyword evidence="4" id="KW-1133">Transmembrane helix</keyword>
<accession>A0A1Y6CXL4</accession>
<keyword evidence="3 6" id="KW-0012">Acyltransferase</keyword>
<dbReference type="GO" id="GO:0006654">
    <property type="term" value="P:phosphatidic acid biosynthetic process"/>
    <property type="evidence" value="ECO:0007669"/>
    <property type="project" value="TreeGrafter"/>
</dbReference>
<evidence type="ECO:0000256" key="1">
    <source>
        <dbReference type="ARBA" id="ARBA00005189"/>
    </source>
</evidence>
<dbReference type="STRING" id="1760988.SAMN02949497_2436"/>
<dbReference type="PANTHER" id="PTHR10434:SF40">
    <property type="entry name" value="1-ACYL-SN-GLYCEROL-3-PHOSPHATE ACYLTRANSFERASE"/>
    <property type="match status" value="1"/>
</dbReference>
<evidence type="ECO:0000313" key="7">
    <source>
        <dbReference type="Proteomes" id="UP000192923"/>
    </source>
</evidence>
<keyword evidence="7" id="KW-1185">Reference proteome</keyword>
<dbReference type="SMART" id="SM00563">
    <property type="entry name" value="PlsC"/>
    <property type="match status" value="1"/>
</dbReference>
<keyword evidence="4" id="KW-0472">Membrane</keyword>
<gene>
    <name evidence="6" type="ORF">SAMN02949497_2436</name>
</gene>
<name>A0A1Y6CXL4_9GAMM</name>
<evidence type="ECO:0000256" key="3">
    <source>
        <dbReference type="ARBA" id="ARBA00023315"/>
    </source>
</evidence>
<evidence type="ECO:0000259" key="5">
    <source>
        <dbReference type="SMART" id="SM00563"/>
    </source>
</evidence>
<reference evidence="6 7" key="1">
    <citation type="submission" date="2016-12" db="EMBL/GenBank/DDBJ databases">
        <authorList>
            <person name="Song W.-J."/>
            <person name="Kurnit D.M."/>
        </authorList>
    </citation>
    <scope>NUCLEOTIDE SEQUENCE [LARGE SCALE GENOMIC DNA]</scope>
    <source>
        <strain evidence="6 7">175</strain>
    </source>
</reference>
<dbReference type="SUPFAM" id="SSF69593">
    <property type="entry name" value="Glycerol-3-phosphate (1)-acyltransferase"/>
    <property type="match status" value="1"/>
</dbReference>
<dbReference type="Pfam" id="PF01553">
    <property type="entry name" value="Acyltransferase"/>
    <property type="match status" value="1"/>
</dbReference>
<feature type="domain" description="Phospholipid/glycerol acyltransferase" evidence="5">
    <location>
        <begin position="75"/>
        <end position="189"/>
    </location>
</feature>
<keyword evidence="2 6" id="KW-0808">Transferase</keyword>
<protein>
    <submittedName>
        <fullName evidence="6">1-acyl-sn-glycerol-3-phosphate acyltransferase</fullName>
    </submittedName>
</protein>
<keyword evidence="4" id="KW-0812">Transmembrane</keyword>
<feature type="transmembrane region" description="Helical" evidence="4">
    <location>
        <begin position="12"/>
        <end position="31"/>
    </location>
</feature>